<reference evidence="1 2" key="1">
    <citation type="journal article" date="2016" name="Nat. Commun.">
        <title>Thousands of microbial genomes shed light on interconnected biogeochemical processes in an aquifer system.</title>
        <authorList>
            <person name="Anantharaman K."/>
            <person name="Brown C.T."/>
            <person name="Hug L.A."/>
            <person name="Sharon I."/>
            <person name="Castelle C.J."/>
            <person name="Probst A.J."/>
            <person name="Thomas B.C."/>
            <person name="Singh A."/>
            <person name="Wilkins M.J."/>
            <person name="Karaoz U."/>
            <person name="Brodie E.L."/>
            <person name="Williams K.H."/>
            <person name="Hubbard S.S."/>
            <person name="Banfield J.F."/>
        </authorList>
    </citation>
    <scope>NUCLEOTIDE SEQUENCE [LARGE SCALE GENOMIC DNA]</scope>
</reference>
<dbReference type="GO" id="GO:0006629">
    <property type="term" value="P:lipid metabolic process"/>
    <property type="evidence" value="ECO:0007669"/>
    <property type="project" value="InterPro"/>
</dbReference>
<dbReference type="AlphaFoldDB" id="A0A1F8EGP9"/>
<dbReference type="PANTHER" id="PTHR11440">
    <property type="entry name" value="LECITHIN-CHOLESTEROL ACYLTRANSFERASE-RELATED"/>
    <property type="match status" value="1"/>
</dbReference>
<proteinExistence type="predicted"/>
<organism evidence="1 2">
    <name type="scientific">Candidatus Yanofskybacteria bacterium RIFCSPHIGHO2_01_FULL_41_53</name>
    <dbReference type="NCBI Taxonomy" id="1802663"/>
    <lineage>
        <taxon>Bacteria</taxon>
        <taxon>Candidatus Yanofskyibacteriota</taxon>
    </lineage>
</organism>
<evidence type="ECO:0000313" key="2">
    <source>
        <dbReference type="Proteomes" id="UP000177117"/>
    </source>
</evidence>
<protein>
    <recommendedName>
        <fullName evidence="3">Lecithin:cholesterol acyltransferase</fullName>
    </recommendedName>
</protein>
<dbReference type="InterPro" id="IPR003386">
    <property type="entry name" value="LACT/PDAT_acylTrfase"/>
</dbReference>
<dbReference type="InterPro" id="IPR058094">
    <property type="entry name" value="Ig-like_OmpL47-like"/>
</dbReference>
<dbReference type="SUPFAM" id="SSF53474">
    <property type="entry name" value="alpha/beta-Hydrolases"/>
    <property type="match status" value="1"/>
</dbReference>
<dbReference type="NCBIfam" id="NF047446">
    <property type="entry name" value="barrel_OmpL47"/>
    <property type="match status" value="1"/>
</dbReference>
<comment type="caution">
    <text evidence="1">The sequence shown here is derived from an EMBL/GenBank/DDBJ whole genome shotgun (WGS) entry which is preliminary data.</text>
</comment>
<gene>
    <name evidence="1" type="ORF">A2650_01195</name>
</gene>
<evidence type="ECO:0008006" key="3">
    <source>
        <dbReference type="Google" id="ProtNLM"/>
    </source>
</evidence>
<dbReference type="Gene3D" id="3.40.50.1820">
    <property type="entry name" value="alpha/beta hydrolase"/>
    <property type="match status" value="1"/>
</dbReference>
<dbReference type="Gene3D" id="3.30.1920.20">
    <property type="match status" value="1"/>
</dbReference>
<evidence type="ECO:0000313" key="1">
    <source>
        <dbReference type="EMBL" id="OGN00011.1"/>
    </source>
</evidence>
<dbReference type="GO" id="GO:0008374">
    <property type="term" value="F:O-acyltransferase activity"/>
    <property type="evidence" value="ECO:0007669"/>
    <property type="project" value="InterPro"/>
</dbReference>
<dbReference type="InterPro" id="IPR029058">
    <property type="entry name" value="AB_hydrolase_fold"/>
</dbReference>
<dbReference type="Proteomes" id="UP000177117">
    <property type="component" value="Unassembled WGS sequence"/>
</dbReference>
<name>A0A1F8EGP9_9BACT</name>
<dbReference type="EMBL" id="MGJD01000031">
    <property type="protein sequence ID" value="OGN00011.1"/>
    <property type="molecule type" value="Genomic_DNA"/>
</dbReference>
<accession>A0A1F8EGP9</accession>
<dbReference type="Pfam" id="PF02450">
    <property type="entry name" value="LCAT"/>
    <property type="match status" value="1"/>
</dbReference>
<sequence length="945" mass="104714">MKKVYFISVLILLGVVGSLGLSANAEITQEVLFEVHGSFSDYWLPTYWQTRVWGWGSFTVPDRVAVEYTPVSSQTVCTAKTYISRSSGTSYDLILSVYEGGLKPESGSLIGRKTIPSTAVPTQFGIYTAFNFDNCLNLKKDTTYWFTWTRSQLQLWNGYYTEYRGDEYPNTKGWFYEMSGPYGWTAYSREISLRLEGYSTKEPVLIIPGIAGSELYNGDDLIWADLGEMFINPNDPLDFSDHFLTNNLMLDENGNSINSIDAKNVIEVIFNLPLLNINIFKDLHDDLGDSEYVTDQNLFLFPYDWRLNLDSTKDMLNTKIEEIKTQTGADKVNIIAHSMGGLLAKDYINSYGKDSIDKLIFVGTPHLGAPKAGKVILAGENFSIPWLEEERLKELAKNSPALHQLLPNQKYFDSFLGYIQKSDVSDPLNYQDTKDFLISQNSSSLIMGLAESFWAKNLENTDFSGVDVYNFAGCNSNTQAGYQLKSDNTSISNVGYTSGDTTVPLVSSDYINIPDEKKFYLKKAHHAEMPSQEDVKKAILEILSDKPIELSGNLKTDSTECDFSGKTLTWHSPVGVHIYDSHGRHTGPIDNAGIEYGVPSVDYEIIGHDKFVFLPTDIGETYNIVADGLATGSFDLLISRNNNGIVENTTVFNDVPIGESGDVHFSVSNSSSDSSINVDYYGNDTIQSVSAVSVLSGDDVLDVISPETQATITGQAGSSGWYLGNVTIGLSATDDNSGVLETKYSLDGQPLTSYTGPINISDEGMHVVLYYSVDRAGNNEEVKTLSFGIDMTGIEISVGIDIDAGLFKFLPVSDDLNEVDFSCDLVSCTAIDRAGNTMKLEFNLIREGIQQILNFSSVSYNGTEHSVSGNQLVFKLWPEGNTSKDFSQTFLVGDNKQVRLDYNEKQDESVVIYKPIVGKPIRENISGKRFLQISTDKGKIEYIIQ</sequence>